<keyword evidence="1" id="KW-1133">Transmembrane helix</keyword>
<evidence type="ECO:0000256" key="1">
    <source>
        <dbReference type="SAM" id="Phobius"/>
    </source>
</evidence>
<feature type="chain" id="PRO_5012141897" evidence="2">
    <location>
        <begin position="18"/>
        <end position="285"/>
    </location>
</feature>
<evidence type="ECO:0000256" key="2">
    <source>
        <dbReference type="SAM" id="SignalP"/>
    </source>
</evidence>
<gene>
    <name evidence="3" type="ORF">SteCoe_407</name>
</gene>
<dbReference type="Proteomes" id="UP000187209">
    <property type="component" value="Unassembled WGS sequence"/>
</dbReference>
<keyword evidence="4" id="KW-1185">Reference proteome</keyword>
<sequence length="285" mass="33092">MLCILTLGLYFLIQSLIDPQSKEFHTLDKALKSWAPIFEIFQNSSAKLIIHPSETIQLSHNTTENWGSNIKDFPEYTALFFSTYSVLVKNTTNYDILYVKSEMEYNVTVNMTLEIEYMDRLHSSKIDRLVVHSKIRNPVNAKVCKMNGRGYWDIKTQSCYCHYNTVKVCIIVNDSLDIVDWYKNGCDGKGYYIQDMITWRTNNPYTNLSYPIIIEVRGESDPLVFASQNDLIEFSQSSKDYTILGAVLISISTLILSIPFSWLYCQKRKLRYSEMSSEPRYKDSI</sequence>
<keyword evidence="1" id="KW-0812">Transmembrane</keyword>
<name>A0A1R2D441_9CILI</name>
<accession>A0A1R2D441</accession>
<dbReference type="AlphaFoldDB" id="A0A1R2D441"/>
<dbReference type="EMBL" id="MPUH01000004">
    <property type="protein sequence ID" value="OMJ96029.1"/>
    <property type="molecule type" value="Genomic_DNA"/>
</dbReference>
<proteinExistence type="predicted"/>
<evidence type="ECO:0000313" key="4">
    <source>
        <dbReference type="Proteomes" id="UP000187209"/>
    </source>
</evidence>
<comment type="caution">
    <text evidence="3">The sequence shown here is derived from an EMBL/GenBank/DDBJ whole genome shotgun (WGS) entry which is preliminary data.</text>
</comment>
<feature type="signal peptide" evidence="2">
    <location>
        <begin position="1"/>
        <end position="17"/>
    </location>
</feature>
<reference evidence="3 4" key="1">
    <citation type="submission" date="2016-11" db="EMBL/GenBank/DDBJ databases">
        <title>The macronuclear genome of Stentor coeruleus: a giant cell with tiny introns.</title>
        <authorList>
            <person name="Slabodnick M."/>
            <person name="Ruby J.G."/>
            <person name="Reiff S.B."/>
            <person name="Swart E.C."/>
            <person name="Gosai S."/>
            <person name="Prabakaran S."/>
            <person name="Witkowska E."/>
            <person name="Larue G.E."/>
            <person name="Fisher S."/>
            <person name="Freeman R.M."/>
            <person name="Gunawardena J."/>
            <person name="Chu W."/>
            <person name="Stover N.A."/>
            <person name="Gregory B.D."/>
            <person name="Nowacki M."/>
            <person name="Derisi J."/>
            <person name="Roy S.W."/>
            <person name="Marshall W.F."/>
            <person name="Sood P."/>
        </authorList>
    </citation>
    <scope>NUCLEOTIDE SEQUENCE [LARGE SCALE GENOMIC DNA]</scope>
    <source>
        <strain evidence="3">WM001</strain>
    </source>
</reference>
<evidence type="ECO:0000313" key="3">
    <source>
        <dbReference type="EMBL" id="OMJ96029.1"/>
    </source>
</evidence>
<protein>
    <submittedName>
        <fullName evidence="3">Uncharacterized protein</fullName>
    </submittedName>
</protein>
<feature type="transmembrane region" description="Helical" evidence="1">
    <location>
        <begin position="241"/>
        <end position="265"/>
    </location>
</feature>
<keyword evidence="1" id="KW-0472">Membrane</keyword>
<keyword evidence="2" id="KW-0732">Signal</keyword>
<organism evidence="3 4">
    <name type="scientific">Stentor coeruleus</name>
    <dbReference type="NCBI Taxonomy" id="5963"/>
    <lineage>
        <taxon>Eukaryota</taxon>
        <taxon>Sar</taxon>
        <taxon>Alveolata</taxon>
        <taxon>Ciliophora</taxon>
        <taxon>Postciliodesmatophora</taxon>
        <taxon>Heterotrichea</taxon>
        <taxon>Heterotrichida</taxon>
        <taxon>Stentoridae</taxon>
        <taxon>Stentor</taxon>
    </lineage>
</organism>